<dbReference type="GO" id="GO:0005737">
    <property type="term" value="C:cytoplasm"/>
    <property type="evidence" value="ECO:0007669"/>
    <property type="project" value="UniProtKB-SubCell"/>
</dbReference>
<dbReference type="SUPFAM" id="SSF81301">
    <property type="entry name" value="Nucleotidyltransferase"/>
    <property type="match status" value="1"/>
</dbReference>
<dbReference type="PANTHER" id="PTHR21043">
    <property type="entry name" value="IOJAP SUPERFAMILY ORTHOLOG"/>
    <property type="match status" value="1"/>
</dbReference>
<dbReference type="InterPro" id="IPR043519">
    <property type="entry name" value="NT_sf"/>
</dbReference>
<dbReference type="STRING" id="44742.AXF13_02230"/>
<organism evidence="3 4">
    <name type="scientific">Desulfovibrio fairfieldensis</name>
    <dbReference type="NCBI Taxonomy" id="44742"/>
    <lineage>
        <taxon>Bacteria</taxon>
        <taxon>Pseudomonadati</taxon>
        <taxon>Thermodesulfobacteriota</taxon>
        <taxon>Desulfovibrionia</taxon>
        <taxon>Desulfovibrionales</taxon>
        <taxon>Desulfovibrionaceae</taxon>
        <taxon>Desulfovibrio</taxon>
    </lineage>
</organism>
<keyword evidence="2" id="KW-0810">Translation regulation</keyword>
<dbReference type="Pfam" id="PF02410">
    <property type="entry name" value="RsfS"/>
    <property type="match status" value="1"/>
</dbReference>
<sequence>MEQIPSTENTEAQAARPGRKRYADVPLAEKLAVITAWLEEHKAERIVSLNLTEQGGFADALLVLTAGSMRHAQSLADGVAALCHERNYEYLRVEGYEAGQWILVDLNDIVINIFLEPVRELYRLEALWGQSPARAAAGPGGEASA</sequence>
<dbReference type="InterPro" id="IPR004394">
    <property type="entry name" value="Iojap/RsfS/C7orf30"/>
</dbReference>
<keyword evidence="2" id="KW-0963">Cytoplasm</keyword>
<evidence type="ECO:0000313" key="4">
    <source>
        <dbReference type="Proteomes" id="UP000069241"/>
    </source>
</evidence>
<comment type="subcellular location">
    <subcellularLocation>
        <location evidence="2">Cytoplasm</location>
    </subcellularLocation>
</comment>
<protein>
    <recommendedName>
        <fullName evidence="2">Ribosomal silencing factor RsfS</fullName>
    </recommendedName>
</protein>
<accession>A0A0X8JIJ5</accession>
<evidence type="ECO:0000256" key="2">
    <source>
        <dbReference type="HAMAP-Rule" id="MF_01477"/>
    </source>
</evidence>
<comment type="function">
    <text evidence="2">Functions as a ribosomal silencing factor. Interacts with ribosomal protein uL14 (rplN), blocking formation of intersubunit bridge B8. Prevents association of the 30S and 50S ribosomal subunits and the formation of functional ribosomes, thus repressing translation.</text>
</comment>
<dbReference type="GO" id="GO:0043023">
    <property type="term" value="F:ribosomal large subunit binding"/>
    <property type="evidence" value="ECO:0007669"/>
    <property type="project" value="TreeGrafter"/>
</dbReference>
<dbReference type="GO" id="GO:0042256">
    <property type="term" value="P:cytosolic ribosome assembly"/>
    <property type="evidence" value="ECO:0007669"/>
    <property type="project" value="UniProtKB-UniRule"/>
</dbReference>
<comment type="subunit">
    <text evidence="2">Interacts with ribosomal protein uL14 (rplN).</text>
</comment>
<dbReference type="KEGG" id="dfi:AXF13_02230"/>
<dbReference type="RefSeq" id="WP_062251490.1">
    <property type="nucleotide sequence ID" value="NZ_CP014229.1"/>
</dbReference>
<keyword evidence="4" id="KW-1185">Reference proteome</keyword>
<comment type="similarity">
    <text evidence="1 2">Belongs to the Iojap/RsfS family.</text>
</comment>
<dbReference type="EMBL" id="CP014229">
    <property type="protein sequence ID" value="AMD89023.1"/>
    <property type="molecule type" value="Genomic_DNA"/>
</dbReference>
<name>A0A0X8JIJ5_9BACT</name>
<dbReference type="NCBIfam" id="TIGR00090">
    <property type="entry name" value="rsfS_iojap_ybeB"/>
    <property type="match status" value="1"/>
</dbReference>
<dbReference type="GO" id="GO:0090071">
    <property type="term" value="P:negative regulation of ribosome biogenesis"/>
    <property type="evidence" value="ECO:0007669"/>
    <property type="project" value="UniProtKB-UniRule"/>
</dbReference>
<dbReference type="PANTHER" id="PTHR21043:SF0">
    <property type="entry name" value="MITOCHONDRIAL ASSEMBLY OF RIBOSOMAL LARGE SUBUNIT PROTEIN 1"/>
    <property type="match status" value="1"/>
</dbReference>
<dbReference type="AlphaFoldDB" id="A0A0X8JIJ5"/>
<evidence type="ECO:0000256" key="1">
    <source>
        <dbReference type="ARBA" id="ARBA00010574"/>
    </source>
</evidence>
<dbReference type="HAMAP" id="MF_01477">
    <property type="entry name" value="Iojap_RsfS"/>
    <property type="match status" value="1"/>
</dbReference>
<proteinExistence type="inferred from homology"/>
<dbReference type="GO" id="GO:0017148">
    <property type="term" value="P:negative regulation of translation"/>
    <property type="evidence" value="ECO:0007669"/>
    <property type="project" value="UniProtKB-UniRule"/>
</dbReference>
<dbReference type="Proteomes" id="UP000069241">
    <property type="component" value="Chromosome"/>
</dbReference>
<reference evidence="4" key="1">
    <citation type="submission" date="2016-02" db="EMBL/GenBank/DDBJ databases">
        <authorList>
            <person name="Holder M.E."/>
            <person name="Ajami N.J."/>
            <person name="Petrosino J.F."/>
        </authorList>
    </citation>
    <scope>NUCLEOTIDE SEQUENCE [LARGE SCALE GENOMIC DNA]</scope>
    <source>
        <strain evidence="4">CCUG 45958</strain>
    </source>
</reference>
<gene>
    <name evidence="2" type="primary">rsfS</name>
    <name evidence="3" type="ORF">AXF13_02230</name>
</gene>
<dbReference type="Gene3D" id="3.30.460.10">
    <property type="entry name" value="Beta Polymerase, domain 2"/>
    <property type="match status" value="1"/>
</dbReference>
<keyword evidence="2" id="KW-0678">Repressor</keyword>
<evidence type="ECO:0000313" key="3">
    <source>
        <dbReference type="EMBL" id="AMD89023.1"/>
    </source>
</evidence>